<dbReference type="PANTHER" id="PTHR48467:SF1">
    <property type="entry name" value="GLUTAMATE SYNTHASE 1 [NADH], CHLOROPLASTIC-LIKE"/>
    <property type="match status" value="1"/>
</dbReference>
<dbReference type="InterPro" id="IPR023753">
    <property type="entry name" value="FAD/NAD-binding_dom"/>
</dbReference>
<dbReference type="InterPro" id="IPR055275">
    <property type="entry name" value="Ferredox_Rdtase"/>
</dbReference>
<keyword evidence="3" id="KW-0274">FAD</keyword>
<keyword evidence="5" id="KW-0560">Oxidoreductase</keyword>
<dbReference type="PANTHER" id="PTHR48467">
    <property type="entry name" value="GLUTAMATE SYNTHASE 1 [NADH], CHLOROPLASTIC-LIKE"/>
    <property type="match status" value="1"/>
</dbReference>
<evidence type="ECO:0000313" key="7">
    <source>
        <dbReference type="EMBL" id="GKT29789.1"/>
    </source>
</evidence>
<evidence type="ECO:0000259" key="6">
    <source>
        <dbReference type="Pfam" id="PF07992"/>
    </source>
</evidence>
<feature type="non-terminal residue" evidence="7">
    <location>
        <position position="168"/>
    </location>
</feature>
<gene>
    <name evidence="7" type="ORF">ADUPG1_005326</name>
</gene>
<accession>A0ABQ5KEV8</accession>
<comment type="cofactor">
    <cofactor evidence="1">
        <name>FAD</name>
        <dbReference type="ChEBI" id="CHEBI:57692"/>
    </cofactor>
</comment>
<sequence length="168" mass="18481">MRKIRVAVIGAGPAGIYAADILTKEHEQAQVDVFDRLPAPYGLVRYGEIIKALRRVLSRDEIRFIGNVHYGTDIKLSELRRFYDAVIFSTGARADRGLDIPGIDLPESYGAADFVSWYDGHPDVPRDWPLTAKSVAVLGAGNVALDIARMLAKPADEQLSTEIPANVY</sequence>
<name>A0ABQ5KEV8_9EUKA</name>
<evidence type="ECO:0000313" key="8">
    <source>
        <dbReference type="Proteomes" id="UP001057375"/>
    </source>
</evidence>
<keyword evidence="4" id="KW-0521">NADP</keyword>
<protein>
    <submittedName>
        <fullName evidence="7">FAD-dependent oxidoreductase</fullName>
    </submittedName>
</protein>
<evidence type="ECO:0000256" key="2">
    <source>
        <dbReference type="ARBA" id="ARBA00022630"/>
    </source>
</evidence>
<reference evidence="7" key="1">
    <citation type="submission" date="2022-03" db="EMBL/GenBank/DDBJ databases">
        <title>Draft genome sequence of Aduncisulcus paluster, a free-living microaerophilic Fornicata.</title>
        <authorList>
            <person name="Yuyama I."/>
            <person name="Kume K."/>
            <person name="Tamura T."/>
            <person name="Inagaki Y."/>
            <person name="Hashimoto T."/>
        </authorList>
    </citation>
    <scope>NUCLEOTIDE SEQUENCE</scope>
    <source>
        <strain evidence="7">NY0171</strain>
    </source>
</reference>
<evidence type="ECO:0000256" key="5">
    <source>
        <dbReference type="ARBA" id="ARBA00023002"/>
    </source>
</evidence>
<proteinExistence type="predicted"/>
<evidence type="ECO:0000256" key="1">
    <source>
        <dbReference type="ARBA" id="ARBA00001974"/>
    </source>
</evidence>
<comment type="caution">
    <text evidence="7">The sequence shown here is derived from an EMBL/GenBank/DDBJ whole genome shotgun (WGS) entry which is preliminary data.</text>
</comment>
<keyword evidence="8" id="KW-1185">Reference proteome</keyword>
<evidence type="ECO:0000256" key="4">
    <source>
        <dbReference type="ARBA" id="ARBA00022857"/>
    </source>
</evidence>
<dbReference type="Gene3D" id="3.50.50.60">
    <property type="entry name" value="FAD/NAD(P)-binding domain"/>
    <property type="match status" value="2"/>
</dbReference>
<dbReference type="EMBL" id="BQXS01008451">
    <property type="protein sequence ID" value="GKT29789.1"/>
    <property type="molecule type" value="Genomic_DNA"/>
</dbReference>
<feature type="domain" description="FAD/NAD(P)-binding" evidence="6">
    <location>
        <begin position="5"/>
        <end position="154"/>
    </location>
</feature>
<dbReference type="PRINTS" id="PR00419">
    <property type="entry name" value="ADXRDTASE"/>
</dbReference>
<dbReference type="InterPro" id="IPR036188">
    <property type="entry name" value="FAD/NAD-bd_sf"/>
</dbReference>
<keyword evidence="2" id="KW-0285">Flavoprotein</keyword>
<organism evidence="7 8">
    <name type="scientific">Aduncisulcus paluster</name>
    <dbReference type="NCBI Taxonomy" id="2918883"/>
    <lineage>
        <taxon>Eukaryota</taxon>
        <taxon>Metamonada</taxon>
        <taxon>Carpediemonas-like organisms</taxon>
        <taxon>Aduncisulcus</taxon>
    </lineage>
</organism>
<evidence type="ECO:0000256" key="3">
    <source>
        <dbReference type="ARBA" id="ARBA00022827"/>
    </source>
</evidence>
<dbReference type="SUPFAM" id="SSF51971">
    <property type="entry name" value="Nucleotide-binding domain"/>
    <property type="match status" value="1"/>
</dbReference>
<dbReference type="Pfam" id="PF07992">
    <property type="entry name" value="Pyr_redox_2"/>
    <property type="match status" value="1"/>
</dbReference>
<dbReference type="Proteomes" id="UP001057375">
    <property type="component" value="Unassembled WGS sequence"/>
</dbReference>